<dbReference type="SUPFAM" id="SSF55785">
    <property type="entry name" value="PYP-like sensor domain (PAS domain)"/>
    <property type="match status" value="1"/>
</dbReference>
<keyword evidence="5" id="KW-0547">Nucleotide-binding</keyword>
<protein>
    <recommendedName>
        <fullName evidence="12">Sensory histidine kinase/phosphatase NtrB</fullName>
        <ecNumber evidence="2">2.7.13.3</ecNumber>
    </recommendedName>
    <alternativeName>
        <fullName evidence="13">Nitrogen regulation protein NR(II)</fullName>
    </alternativeName>
    <alternativeName>
        <fullName evidence="14">Nitrogen regulator II</fullName>
    </alternativeName>
</protein>
<dbReference type="EC" id="2.7.13.3" evidence="2"/>
<evidence type="ECO:0000313" key="20">
    <source>
        <dbReference type="Proteomes" id="UP000274695"/>
    </source>
</evidence>
<accession>A0A2S4HHC4</accession>
<reference evidence="17 19" key="1">
    <citation type="submission" date="2018-01" db="EMBL/GenBank/DDBJ databases">
        <authorList>
            <person name="Yu X.-D."/>
        </authorList>
    </citation>
    <scope>NUCLEOTIDE SEQUENCE [LARGE SCALE GENOMIC DNA]</scope>
    <source>
        <strain evidence="17 19">ZX-21</strain>
    </source>
</reference>
<keyword evidence="6" id="KW-0418">Kinase</keyword>
<keyword evidence="9" id="KW-0902">Two-component regulatory system</keyword>
<dbReference type="SMART" id="SM00388">
    <property type="entry name" value="HisKA"/>
    <property type="match status" value="1"/>
</dbReference>
<dbReference type="NCBIfam" id="TIGR00229">
    <property type="entry name" value="sensory_box"/>
    <property type="match status" value="1"/>
</dbReference>
<dbReference type="InterPro" id="IPR004358">
    <property type="entry name" value="Sig_transdc_His_kin-like_C"/>
</dbReference>
<dbReference type="PROSITE" id="PS50109">
    <property type="entry name" value="HIS_KIN"/>
    <property type="match status" value="1"/>
</dbReference>
<evidence type="ECO:0000313" key="19">
    <source>
        <dbReference type="Proteomes" id="UP000237222"/>
    </source>
</evidence>
<dbReference type="GO" id="GO:0000155">
    <property type="term" value="F:phosphorelay sensor kinase activity"/>
    <property type="evidence" value="ECO:0007669"/>
    <property type="project" value="InterPro"/>
</dbReference>
<dbReference type="OrthoDB" id="9789238at2"/>
<dbReference type="Pfam" id="PF00512">
    <property type="entry name" value="HisKA"/>
    <property type="match status" value="1"/>
</dbReference>
<dbReference type="PRINTS" id="PR00344">
    <property type="entry name" value="BCTRLSENSOR"/>
</dbReference>
<dbReference type="Gene3D" id="3.30.450.20">
    <property type="entry name" value="PAS domain"/>
    <property type="match status" value="1"/>
</dbReference>
<evidence type="ECO:0000256" key="11">
    <source>
        <dbReference type="ARBA" id="ARBA00037696"/>
    </source>
</evidence>
<dbReference type="CDD" id="cd00130">
    <property type="entry name" value="PAS"/>
    <property type="match status" value="1"/>
</dbReference>
<comment type="function">
    <text evidence="11">Member of the two-component regulatory system NtrB/NtrC, which controls expression of the nitrogen-regulated (ntr) genes in response to nitrogen limitation. Under conditions of nitrogen limitation, NtrB autophosphorylates and transfers the phosphoryl group to NtrC. In the presence of nitrogen, acts as a phosphatase that dephosphorylates and inactivates NtrC.</text>
</comment>
<feature type="domain" description="PAS" evidence="16">
    <location>
        <begin position="3"/>
        <end position="58"/>
    </location>
</feature>
<dbReference type="NCBIfam" id="NF008293">
    <property type="entry name" value="PRK11073.1"/>
    <property type="match status" value="1"/>
</dbReference>
<dbReference type="PANTHER" id="PTHR43065">
    <property type="entry name" value="SENSOR HISTIDINE KINASE"/>
    <property type="match status" value="1"/>
</dbReference>
<dbReference type="AlphaFoldDB" id="A0A2S4HHC4"/>
<dbReference type="CDD" id="cd00082">
    <property type="entry name" value="HisKA"/>
    <property type="match status" value="1"/>
</dbReference>
<dbReference type="Gene3D" id="3.30.565.10">
    <property type="entry name" value="Histidine kinase-like ATPase, C-terminal domain"/>
    <property type="match status" value="1"/>
</dbReference>
<dbReference type="EMBL" id="PQGG01000016">
    <property type="protein sequence ID" value="POP53386.1"/>
    <property type="molecule type" value="Genomic_DNA"/>
</dbReference>
<dbReference type="InterPro" id="IPR005467">
    <property type="entry name" value="His_kinase_dom"/>
</dbReference>
<name>A0A2S4HHC4_9GAMM</name>
<dbReference type="GO" id="GO:0016787">
    <property type="term" value="F:hydrolase activity"/>
    <property type="evidence" value="ECO:0007669"/>
    <property type="project" value="UniProtKB-KW"/>
</dbReference>
<keyword evidence="20" id="KW-1185">Reference proteome</keyword>
<feature type="domain" description="Histidine kinase" evidence="15">
    <location>
        <begin position="138"/>
        <end position="356"/>
    </location>
</feature>
<dbReference type="InterPro" id="IPR035965">
    <property type="entry name" value="PAS-like_dom_sf"/>
</dbReference>
<dbReference type="InterPro" id="IPR003661">
    <property type="entry name" value="HisK_dim/P_dom"/>
</dbReference>
<evidence type="ECO:0000313" key="17">
    <source>
        <dbReference type="EMBL" id="POP53386.1"/>
    </source>
</evidence>
<keyword evidence="8" id="KW-0067">ATP-binding</keyword>
<dbReference type="Proteomes" id="UP000237222">
    <property type="component" value="Unassembled WGS sequence"/>
</dbReference>
<evidence type="ECO:0000256" key="5">
    <source>
        <dbReference type="ARBA" id="ARBA00022741"/>
    </source>
</evidence>
<dbReference type="SUPFAM" id="SSF55874">
    <property type="entry name" value="ATPase domain of HSP90 chaperone/DNA topoisomerase II/histidine kinase"/>
    <property type="match status" value="1"/>
</dbReference>
<dbReference type="Proteomes" id="UP000274695">
    <property type="component" value="Unassembled WGS sequence"/>
</dbReference>
<evidence type="ECO:0000256" key="8">
    <source>
        <dbReference type="ARBA" id="ARBA00022840"/>
    </source>
</evidence>
<evidence type="ECO:0000259" key="15">
    <source>
        <dbReference type="PROSITE" id="PS50109"/>
    </source>
</evidence>
<evidence type="ECO:0000256" key="7">
    <source>
        <dbReference type="ARBA" id="ARBA00022801"/>
    </source>
</evidence>
<dbReference type="EMBL" id="RHGB01000002">
    <property type="protein sequence ID" value="RNL67177.1"/>
    <property type="molecule type" value="Genomic_DNA"/>
</dbReference>
<organism evidence="17 19">
    <name type="scientific">Zhongshania marina</name>
    <dbReference type="NCBI Taxonomy" id="2304603"/>
    <lineage>
        <taxon>Bacteria</taxon>
        <taxon>Pseudomonadati</taxon>
        <taxon>Pseudomonadota</taxon>
        <taxon>Gammaproteobacteria</taxon>
        <taxon>Cellvibrionales</taxon>
        <taxon>Spongiibacteraceae</taxon>
        <taxon>Zhongshania</taxon>
    </lineage>
</organism>
<evidence type="ECO:0000313" key="18">
    <source>
        <dbReference type="EMBL" id="RNL67177.1"/>
    </source>
</evidence>
<dbReference type="SMART" id="SM00387">
    <property type="entry name" value="HATPase_c"/>
    <property type="match status" value="1"/>
</dbReference>
<evidence type="ECO:0000256" key="6">
    <source>
        <dbReference type="ARBA" id="ARBA00022777"/>
    </source>
</evidence>
<dbReference type="SMART" id="SM00091">
    <property type="entry name" value="PAS"/>
    <property type="match status" value="1"/>
</dbReference>
<evidence type="ECO:0000256" key="4">
    <source>
        <dbReference type="ARBA" id="ARBA00022679"/>
    </source>
</evidence>
<dbReference type="SUPFAM" id="SSF47384">
    <property type="entry name" value="Homodimeric domain of signal transducing histidine kinase"/>
    <property type="match status" value="1"/>
</dbReference>
<dbReference type="GO" id="GO:0005524">
    <property type="term" value="F:ATP binding"/>
    <property type="evidence" value="ECO:0007669"/>
    <property type="project" value="UniProtKB-KW"/>
</dbReference>
<dbReference type="PANTHER" id="PTHR43065:SF16">
    <property type="entry name" value="SENSORY HISTIDINE KINASE_PHOSPHATASE NTRB"/>
    <property type="match status" value="1"/>
</dbReference>
<keyword evidence="4" id="KW-0808">Transferase</keyword>
<comment type="catalytic activity">
    <reaction evidence="1">
        <text>ATP + protein L-histidine = ADP + protein N-phospho-L-histidine.</text>
        <dbReference type="EC" id="2.7.13.3"/>
    </reaction>
</comment>
<keyword evidence="10" id="KW-0535">Nitrogen fixation</keyword>
<dbReference type="Pfam" id="PF02518">
    <property type="entry name" value="HATPase_c"/>
    <property type="match status" value="1"/>
</dbReference>
<reference evidence="18 20" key="2">
    <citation type="submission" date="2018-10" db="EMBL/GenBank/DDBJ databases">
        <title>Draft genome sequence of Zhongshania sp. DSW25-10.</title>
        <authorList>
            <person name="Oh J."/>
        </authorList>
    </citation>
    <scope>NUCLEOTIDE SEQUENCE [LARGE SCALE GENOMIC DNA]</scope>
    <source>
        <strain evidence="18 20">DSW25-10</strain>
    </source>
</reference>
<dbReference type="Gene3D" id="1.10.287.130">
    <property type="match status" value="1"/>
</dbReference>
<gene>
    <name evidence="17" type="ORF">C0068_07015</name>
    <name evidence="18" type="ORF">D0911_02830</name>
</gene>
<evidence type="ECO:0000256" key="1">
    <source>
        <dbReference type="ARBA" id="ARBA00000085"/>
    </source>
</evidence>
<evidence type="ECO:0000256" key="9">
    <source>
        <dbReference type="ARBA" id="ARBA00023012"/>
    </source>
</evidence>
<evidence type="ECO:0000259" key="16">
    <source>
        <dbReference type="PROSITE" id="PS50112"/>
    </source>
</evidence>
<evidence type="ECO:0000256" key="12">
    <source>
        <dbReference type="ARBA" id="ARBA00039567"/>
    </source>
</evidence>
<dbReference type="InterPro" id="IPR036890">
    <property type="entry name" value="HATPase_C_sf"/>
</dbReference>
<dbReference type="PROSITE" id="PS50112">
    <property type="entry name" value="PAS"/>
    <property type="match status" value="1"/>
</dbReference>
<dbReference type="InterPro" id="IPR036097">
    <property type="entry name" value="HisK_dim/P_sf"/>
</dbReference>
<evidence type="ECO:0000256" key="14">
    <source>
        <dbReference type="ARBA" id="ARBA00043094"/>
    </source>
</evidence>
<comment type="caution">
    <text evidence="17">The sequence shown here is derived from an EMBL/GenBank/DDBJ whole genome shotgun (WGS) entry which is preliminary data.</text>
</comment>
<keyword evidence="7" id="KW-0378">Hydrolase</keyword>
<evidence type="ECO:0000256" key="10">
    <source>
        <dbReference type="ARBA" id="ARBA00023231"/>
    </source>
</evidence>
<sequence>MPLNNIYHQILDNLKTAILLVEPNLTVSYINPAAESLLAVSDQRIHGEAITKLFHEQEDTLVKLLDAINNCEAYTKRETVLTLRSGTEITVDYAVTPVTENRRTSLIIELQPLDRLIRISREEGLLSSQQNSQALIRGIAHEVKNPLGGLRGAAQLLARELNDPKLHDYTNIIIDEADRLRNLVDTMLGPHRAPEKQKTNIHEVLERVRQLVEAESDGSIRIIRDYDPSIPDILGDREQLIQAFLNVIRNAQQALRQDSPSDSDPTIVLRTRTLRQLTIGTHRHRLVCSVDIVDNGPGIPADLRASIFLPMVSGRAEGTGLGLSIAQSILNQHNGLIECRSEPGNTVFSLHIPLEHAS</sequence>
<evidence type="ECO:0000256" key="3">
    <source>
        <dbReference type="ARBA" id="ARBA00022553"/>
    </source>
</evidence>
<dbReference type="InterPro" id="IPR013767">
    <property type="entry name" value="PAS_fold"/>
</dbReference>
<evidence type="ECO:0000256" key="13">
    <source>
        <dbReference type="ARBA" id="ARBA00042313"/>
    </source>
</evidence>
<evidence type="ECO:0000256" key="2">
    <source>
        <dbReference type="ARBA" id="ARBA00012438"/>
    </source>
</evidence>
<proteinExistence type="predicted"/>
<keyword evidence="3" id="KW-0597">Phosphoprotein</keyword>
<dbReference type="GO" id="GO:0006355">
    <property type="term" value="P:regulation of DNA-templated transcription"/>
    <property type="evidence" value="ECO:0007669"/>
    <property type="project" value="InterPro"/>
</dbReference>
<dbReference type="RefSeq" id="WP_103683781.1">
    <property type="nucleotide sequence ID" value="NZ_PQGG01000016.1"/>
</dbReference>
<dbReference type="InterPro" id="IPR003594">
    <property type="entry name" value="HATPase_dom"/>
</dbReference>
<dbReference type="InterPro" id="IPR000014">
    <property type="entry name" value="PAS"/>
</dbReference>
<dbReference type="Pfam" id="PF00989">
    <property type="entry name" value="PAS"/>
    <property type="match status" value="1"/>
</dbReference>